<name>A0ABV5AKJ0_9BACL</name>
<keyword evidence="2" id="KW-1185">Reference proteome</keyword>
<gene>
    <name evidence="1" type="ORF">KKP3000_001959</name>
</gene>
<accession>A0ABV5AKJ0</accession>
<comment type="caution">
    <text evidence="1">The sequence shown here is derived from an EMBL/GenBank/DDBJ whole genome shotgun (WGS) entry which is preliminary data.</text>
</comment>
<evidence type="ECO:0000313" key="1">
    <source>
        <dbReference type="EMBL" id="MFB5192748.1"/>
    </source>
</evidence>
<dbReference type="RefSeq" id="WP_275473449.1">
    <property type="nucleotide sequence ID" value="NZ_CP162940.1"/>
</dbReference>
<sequence length="284" mass="30438">MILYYAEDGTIVAASSGGQPNDADTSFRPQGATRVLYLSDTEYADVYANSTRYKIINGEPVLQPYFTVEETDNTITVTLNNPPSPAPTSCSISIGSTTITETLTNNSCTLNLAIHPSVASQRILIRASASGCVDGILFIGGQSNDIALQAYLPTGSTTYTVAPCGQGSRSFLESYYALSPADIQSLLADIGTAVNLLTDAVFNVILPALQNQTYTPISLTANQSNAMADIKANVLSNLFTTLSNVYPSGGSKQLQYEHYTNDLSKTYVAFEQYMNDLDSIPNLQ</sequence>
<evidence type="ECO:0000313" key="2">
    <source>
        <dbReference type="Proteomes" id="UP001579974"/>
    </source>
</evidence>
<reference evidence="1 2" key="1">
    <citation type="journal article" date="2024" name="Int. J. Mol. Sci.">
        <title>Exploration of Alicyclobacillus spp. Genome in Search of Antibiotic Resistance.</title>
        <authorList>
            <person name="Bucka-Kolendo J."/>
            <person name="Kiousi D.E."/>
            <person name="Dekowska A."/>
            <person name="Mikolajczuk-Szczyrba A."/>
            <person name="Karadedos D.M."/>
            <person name="Michael P."/>
            <person name="Galanis A."/>
            <person name="Sokolowska B."/>
        </authorList>
    </citation>
    <scope>NUCLEOTIDE SEQUENCE [LARGE SCALE GENOMIC DNA]</scope>
    <source>
        <strain evidence="1 2">KKP 3000</strain>
    </source>
</reference>
<dbReference type="EMBL" id="JBDXSU010000027">
    <property type="protein sequence ID" value="MFB5192748.1"/>
    <property type="molecule type" value="Genomic_DNA"/>
</dbReference>
<proteinExistence type="predicted"/>
<organism evidence="1 2">
    <name type="scientific">Alicyclobacillus fastidiosus</name>
    <dbReference type="NCBI Taxonomy" id="392011"/>
    <lineage>
        <taxon>Bacteria</taxon>
        <taxon>Bacillati</taxon>
        <taxon>Bacillota</taxon>
        <taxon>Bacilli</taxon>
        <taxon>Bacillales</taxon>
        <taxon>Alicyclobacillaceae</taxon>
        <taxon>Alicyclobacillus</taxon>
    </lineage>
</organism>
<protein>
    <submittedName>
        <fullName evidence="1">Uncharacterized protein</fullName>
    </submittedName>
</protein>
<dbReference type="Proteomes" id="UP001579974">
    <property type="component" value="Unassembled WGS sequence"/>
</dbReference>